<dbReference type="EMBL" id="NRGP01000019">
    <property type="protein sequence ID" value="PCC45844.1"/>
    <property type="molecule type" value="Genomic_DNA"/>
</dbReference>
<sequence length="96" mass="10814">MELLKPQLVADQLGVTTDQLAKLRYEGTGPAFVRVGPRSPRYRQEDIDDWVESRLARRRFPEHDYRCSSPLARVAPHSVAGSLHESGRRCVSASIP</sequence>
<proteinExistence type="predicted"/>
<accession>A0A2A3Z2S4</accession>
<evidence type="ECO:0008006" key="3">
    <source>
        <dbReference type="Google" id="ProtNLM"/>
    </source>
</evidence>
<comment type="caution">
    <text evidence="1">The sequence shown here is derived from an EMBL/GenBank/DDBJ whole genome shotgun (WGS) entry which is preliminary data.</text>
</comment>
<gene>
    <name evidence="1" type="ORF">CIK64_14055</name>
</gene>
<organism evidence="1 2">
    <name type="scientific">Brevibacterium aurantiacum</name>
    <dbReference type="NCBI Taxonomy" id="273384"/>
    <lineage>
        <taxon>Bacteria</taxon>
        <taxon>Bacillati</taxon>
        <taxon>Actinomycetota</taxon>
        <taxon>Actinomycetes</taxon>
        <taxon>Micrococcales</taxon>
        <taxon>Brevibacteriaceae</taxon>
        <taxon>Brevibacterium</taxon>
    </lineage>
</organism>
<evidence type="ECO:0000313" key="1">
    <source>
        <dbReference type="EMBL" id="PCC45844.1"/>
    </source>
</evidence>
<reference evidence="1 2" key="1">
    <citation type="journal article" date="2017" name="Elife">
        <title>Extensive horizontal gene transfer in cheese-associated bacteria.</title>
        <authorList>
            <person name="Bonham K.S."/>
            <person name="Wolfe B.E."/>
            <person name="Dutton R.J."/>
        </authorList>
    </citation>
    <scope>NUCLEOTIDE SEQUENCE [LARGE SCALE GENOMIC DNA]</scope>
    <source>
        <strain evidence="1 2">947_7</strain>
    </source>
</reference>
<dbReference type="AlphaFoldDB" id="A0A2A3Z2S4"/>
<dbReference type="SUPFAM" id="SSF46955">
    <property type="entry name" value="Putative DNA-binding domain"/>
    <property type="match status" value="1"/>
</dbReference>
<evidence type="ECO:0000313" key="2">
    <source>
        <dbReference type="Proteomes" id="UP000217564"/>
    </source>
</evidence>
<dbReference type="Proteomes" id="UP000217564">
    <property type="component" value="Unassembled WGS sequence"/>
</dbReference>
<protein>
    <recommendedName>
        <fullName evidence="3">Helix-turn-helix domain-containing protein</fullName>
    </recommendedName>
</protein>
<dbReference type="InterPro" id="IPR009061">
    <property type="entry name" value="DNA-bd_dom_put_sf"/>
</dbReference>
<name>A0A2A3Z2S4_BREAU</name>